<dbReference type="PANTHER" id="PTHR22744:SF14">
    <property type="entry name" value="BTB DOMAIN-CONTAINING PROTEIN-RELATED"/>
    <property type="match status" value="1"/>
</dbReference>
<evidence type="ECO:0000259" key="1">
    <source>
        <dbReference type="Pfam" id="PF00651"/>
    </source>
</evidence>
<keyword evidence="3" id="KW-1185">Reference proteome</keyword>
<organism evidence="2 3">
    <name type="scientific">Pristionchus mayeri</name>
    <dbReference type="NCBI Taxonomy" id="1317129"/>
    <lineage>
        <taxon>Eukaryota</taxon>
        <taxon>Metazoa</taxon>
        <taxon>Ecdysozoa</taxon>
        <taxon>Nematoda</taxon>
        <taxon>Chromadorea</taxon>
        <taxon>Rhabditida</taxon>
        <taxon>Rhabditina</taxon>
        <taxon>Diplogasteromorpha</taxon>
        <taxon>Diplogasteroidea</taxon>
        <taxon>Neodiplogasteridae</taxon>
        <taxon>Pristionchus</taxon>
    </lineage>
</organism>
<dbReference type="EMBL" id="BTRK01000005">
    <property type="protein sequence ID" value="GMR54696.1"/>
    <property type="molecule type" value="Genomic_DNA"/>
</dbReference>
<sequence>EKNKNEIEMNDLDRKEFIDLLHVVYSTGKKITNDSVEYLLKLGDRYQIACVIDRAEEFLFASDDVSNMEKMRIADENNL</sequence>
<dbReference type="InterPro" id="IPR011333">
    <property type="entry name" value="SKP1/BTB/POZ_sf"/>
</dbReference>
<feature type="non-terminal residue" evidence="2">
    <location>
        <position position="1"/>
    </location>
</feature>
<proteinExistence type="predicted"/>
<dbReference type="SUPFAM" id="SSF54695">
    <property type="entry name" value="POZ domain"/>
    <property type="match status" value="1"/>
</dbReference>
<dbReference type="Proteomes" id="UP001328107">
    <property type="component" value="Unassembled WGS sequence"/>
</dbReference>
<feature type="domain" description="BTB" evidence="1">
    <location>
        <begin position="2"/>
        <end position="59"/>
    </location>
</feature>
<dbReference type="Gene3D" id="3.30.710.10">
    <property type="entry name" value="Potassium Channel Kv1.1, Chain A"/>
    <property type="match status" value="1"/>
</dbReference>
<protein>
    <recommendedName>
        <fullName evidence="1">BTB domain-containing protein</fullName>
    </recommendedName>
</protein>
<dbReference type="Pfam" id="PF00651">
    <property type="entry name" value="BTB"/>
    <property type="match status" value="1"/>
</dbReference>
<evidence type="ECO:0000313" key="2">
    <source>
        <dbReference type="EMBL" id="GMR54696.1"/>
    </source>
</evidence>
<name>A0AAN5D0R2_9BILA</name>
<evidence type="ECO:0000313" key="3">
    <source>
        <dbReference type="Proteomes" id="UP001328107"/>
    </source>
</evidence>
<feature type="non-terminal residue" evidence="2">
    <location>
        <position position="79"/>
    </location>
</feature>
<accession>A0AAN5D0R2</accession>
<dbReference type="InterPro" id="IPR000210">
    <property type="entry name" value="BTB/POZ_dom"/>
</dbReference>
<comment type="caution">
    <text evidence="2">The sequence shown here is derived from an EMBL/GenBank/DDBJ whole genome shotgun (WGS) entry which is preliminary data.</text>
</comment>
<dbReference type="AlphaFoldDB" id="A0AAN5D0R2"/>
<gene>
    <name evidence="2" type="ORF">PMAYCL1PPCAC_24891</name>
</gene>
<reference evidence="3" key="1">
    <citation type="submission" date="2022-10" db="EMBL/GenBank/DDBJ databases">
        <title>Genome assembly of Pristionchus species.</title>
        <authorList>
            <person name="Yoshida K."/>
            <person name="Sommer R.J."/>
        </authorList>
    </citation>
    <scope>NUCLEOTIDE SEQUENCE [LARGE SCALE GENOMIC DNA]</scope>
    <source>
        <strain evidence="3">RS5460</strain>
    </source>
</reference>
<dbReference type="PANTHER" id="PTHR22744">
    <property type="entry name" value="HELIX LOOP HELIX PROTEIN 21-RELATED"/>
    <property type="match status" value="1"/>
</dbReference>